<accession>A0A4Y2U4W4</accession>
<comment type="caution">
    <text evidence="1">The sequence shown here is derived from an EMBL/GenBank/DDBJ whole genome shotgun (WGS) entry which is preliminary data.</text>
</comment>
<organism evidence="1 2">
    <name type="scientific">Araneus ventricosus</name>
    <name type="common">Orbweaver spider</name>
    <name type="synonym">Epeira ventricosa</name>
    <dbReference type="NCBI Taxonomy" id="182803"/>
    <lineage>
        <taxon>Eukaryota</taxon>
        <taxon>Metazoa</taxon>
        <taxon>Ecdysozoa</taxon>
        <taxon>Arthropoda</taxon>
        <taxon>Chelicerata</taxon>
        <taxon>Arachnida</taxon>
        <taxon>Araneae</taxon>
        <taxon>Araneomorphae</taxon>
        <taxon>Entelegynae</taxon>
        <taxon>Araneoidea</taxon>
        <taxon>Araneidae</taxon>
        <taxon>Araneus</taxon>
    </lineage>
</organism>
<reference evidence="1 2" key="1">
    <citation type="journal article" date="2019" name="Sci. Rep.">
        <title>Orb-weaving spider Araneus ventricosus genome elucidates the spidroin gene catalogue.</title>
        <authorList>
            <person name="Kono N."/>
            <person name="Nakamura H."/>
            <person name="Ohtoshi R."/>
            <person name="Moran D.A.P."/>
            <person name="Shinohara A."/>
            <person name="Yoshida Y."/>
            <person name="Fujiwara M."/>
            <person name="Mori M."/>
            <person name="Tomita M."/>
            <person name="Arakawa K."/>
        </authorList>
    </citation>
    <scope>NUCLEOTIDE SEQUENCE [LARGE SCALE GENOMIC DNA]</scope>
</reference>
<sequence>MTRDEPFGKSLASNCLCSQTKAAAYRSETARDISVIHWERRPDSNDTPGVGKCARGIALERKAISDSPDSGRNQSVIAMATLSHFAEQMARVVEKYPPCLTADMFFLIVSGSFITGRASLCRNFGREVDSGNQSFRFLFDVRRIVSLELLEVPFVMIQ</sequence>
<evidence type="ECO:0000313" key="2">
    <source>
        <dbReference type="Proteomes" id="UP000499080"/>
    </source>
</evidence>
<dbReference type="EMBL" id="BGPR01033932">
    <property type="protein sequence ID" value="GBO08059.1"/>
    <property type="molecule type" value="Genomic_DNA"/>
</dbReference>
<proteinExistence type="predicted"/>
<protein>
    <submittedName>
        <fullName evidence="1">Uncharacterized protein</fullName>
    </submittedName>
</protein>
<keyword evidence="2" id="KW-1185">Reference proteome</keyword>
<evidence type="ECO:0000313" key="1">
    <source>
        <dbReference type="EMBL" id="GBO08059.1"/>
    </source>
</evidence>
<dbReference type="Proteomes" id="UP000499080">
    <property type="component" value="Unassembled WGS sequence"/>
</dbReference>
<gene>
    <name evidence="1" type="ORF">AVEN_130703_1</name>
</gene>
<dbReference type="AlphaFoldDB" id="A0A4Y2U4W4"/>
<name>A0A4Y2U4W4_ARAVE</name>